<reference evidence="1" key="1">
    <citation type="submission" date="2023-03" db="EMBL/GenBank/DDBJ databases">
        <title>Massive genome expansion in bonnet fungi (Mycena s.s.) driven by repeated elements and novel gene families across ecological guilds.</title>
        <authorList>
            <consortium name="Lawrence Berkeley National Laboratory"/>
            <person name="Harder C.B."/>
            <person name="Miyauchi S."/>
            <person name="Viragh M."/>
            <person name="Kuo A."/>
            <person name="Thoen E."/>
            <person name="Andreopoulos B."/>
            <person name="Lu D."/>
            <person name="Skrede I."/>
            <person name="Drula E."/>
            <person name="Henrissat B."/>
            <person name="Morin E."/>
            <person name="Kohler A."/>
            <person name="Barry K."/>
            <person name="LaButti K."/>
            <person name="Morin E."/>
            <person name="Salamov A."/>
            <person name="Lipzen A."/>
            <person name="Mereny Z."/>
            <person name="Hegedus B."/>
            <person name="Baldrian P."/>
            <person name="Stursova M."/>
            <person name="Weitz H."/>
            <person name="Taylor A."/>
            <person name="Grigoriev I.V."/>
            <person name="Nagy L.G."/>
            <person name="Martin F."/>
            <person name="Kauserud H."/>
        </authorList>
    </citation>
    <scope>NUCLEOTIDE SEQUENCE</scope>
    <source>
        <strain evidence="1">CBHHK200</strain>
    </source>
</reference>
<organism evidence="1 2">
    <name type="scientific">Mycena alexandri</name>
    <dbReference type="NCBI Taxonomy" id="1745969"/>
    <lineage>
        <taxon>Eukaryota</taxon>
        <taxon>Fungi</taxon>
        <taxon>Dikarya</taxon>
        <taxon>Basidiomycota</taxon>
        <taxon>Agaricomycotina</taxon>
        <taxon>Agaricomycetes</taxon>
        <taxon>Agaricomycetidae</taxon>
        <taxon>Agaricales</taxon>
        <taxon>Marasmiineae</taxon>
        <taxon>Mycenaceae</taxon>
        <taxon>Mycena</taxon>
    </lineage>
</organism>
<name>A0AAD6SFX9_9AGAR</name>
<comment type="caution">
    <text evidence="1">The sequence shown here is derived from an EMBL/GenBank/DDBJ whole genome shotgun (WGS) entry which is preliminary data.</text>
</comment>
<proteinExistence type="predicted"/>
<accession>A0AAD6SFX9</accession>
<dbReference type="Proteomes" id="UP001218188">
    <property type="component" value="Unassembled WGS sequence"/>
</dbReference>
<evidence type="ECO:0000313" key="1">
    <source>
        <dbReference type="EMBL" id="KAJ7025330.1"/>
    </source>
</evidence>
<protein>
    <submittedName>
        <fullName evidence="1">Uncharacterized protein</fullName>
    </submittedName>
</protein>
<dbReference type="EMBL" id="JARJCM010000154">
    <property type="protein sequence ID" value="KAJ7025330.1"/>
    <property type="molecule type" value="Genomic_DNA"/>
</dbReference>
<dbReference type="AlphaFoldDB" id="A0AAD6SFX9"/>
<gene>
    <name evidence="1" type="ORF">C8F04DRAFT_1269221</name>
</gene>
<evidence type="ECO:0000313" key="2">
    <source>
        <dbReference type="Proteomes" id="UP001218188"/>
    </source>
</evidence>
<sequence>MTSSTYNTLFPLPNLLPLKLATCSALDPGKRVCQYEVPGGGVCRDGRCEDVHLSRDGREGGEGVVEPSDADTAEYLAKTLPSEWVTKHAGGRAGRIAAALQEARMKSTGLVFEERVARALAGLEMPP</sequence>
<keyword evidence="2" id="KW-1185">Reference proteome</keyword>